<accession>A0A1M6YA39</accession>
<dbReference type="InterPro" id="IPR029062">
    <property type="entry name" value="Class_I_gatase-like"/>
</dbReference>
<dbReference type="STRING" id="337701.SAMN05444398_101767"/>
<dbReference type="SUPFAM" id="SSF46689">
    <property type="entry name" value="Homeodomain-like"/>
    <property type="match status" value="2"/>
</dbReference>
<gene>
    <name evidence="4" type="ORF">SAMN05444398_101767</name>
</gene>
<evidence type="ECO:0000313" key="5">
    <source>
        <dbReference type="Proteomes" id="UP000183974"/>
    </source>
</evidence>
<dbReference type="PROSITE" id="PS01124">
    <property type="entry name" value="HTH_ARAC_FAMILY_2"/>
    <property type="match status" value="1"/>
</dbReference>
<dbReference type="SUPFAM" id="SSF52317">
    <property type="entry name" value="Class I glutamine amidotransferase-like"/>
    <property type="match status" value="1"/>
</dbReference>
<reference evidence="4 5" key="1">
    <citation type="submission" date="2016-11" db="EMBL/GenBank/DDBJ databases">
        <authorList>
            <person name="Jaros S."/>
            <person name="Januszkiewicz K."/>
            <person name="Wedrychowicz H."/>
        </authorList>
    </citation>
    <scope>NUCLEOTIDE SEQUENCE [LARGE SCALE GENOMIC DNA]</scope>
    <source>
        <strain evidence="4 5">DSM 29589</strain>
    </source>
</reference>
<dbReference type="Proteomes" id="UP000183974">
    <property type="component" value="Unassembled WGS sequence"/>
</dbReference>
<evidence type="ECO:0000256" key="2">
    <source>
        <dbReference type="ARBA" id="ARBA00023163"/>
    </source>
</evidence>
<proteinExistence type="predicted"/>
<evidence type="ECO:0000256" key="1">
    <source>
        <dbReference type="ARBA" id="ARBA00023015"/>
    </source>
</evidence>
<keyword evidence="5" id="KW-1185">Reference proteome</keyword>
<dbReference type="PANTHER" id="PTHR43130:SF3">
    <property type="entry name" value="HTH-TYPE TRANSCRIPTIONAL REGULATOR RV1931C"/>
    <property type="match status" value="1"/>
</dbReference>
<dbReference type="Pfam" id="PF01965">
    <property type="entry name" value="DJ-1_PfpI"/>
    <property type="match status" value="1"/>
</dbReference>
<dbReference type="PANTHER" id="PTHR43130">
    <property type="entry name" value="ARAC-FAMILY TRANSCRIPTIONAL REGULATOR"/>
    <property type="match status" value="1"/>
</dbReference>
<dbReference type="Pfam" id="PF12833">
    <property type="entry name" value="HTH_18"/>
    <property type="match status" value="1"/>
</dbReference>
<feature type="domain" description="HTH araC/xylS-type" evidence="3">
    <location>
        <begin position="231"/>
        <end position="329"/>
    </location>
</feature>
<keyword evidence="1" id="KW-0805">Transcription regulation</keyword>
<organism evidence="4 5">
    <name type="scientific">Roseovarius pacificus</name>
    <dbReference type="NCBI Taxonomy" id="337701"/>
    <lineage>
        <taxon>Bacteria</taxon>
        <taxon>Pseudomonadati</taxon>
        <taxon>Pseudomonadota</taxon>
        <taxon>Alphaproteobacteria</taxon>
        <taxon>Rhodobacterales</taxon>
        <taxon>Roseobacteraceae</taxon>
        <taxon>Roseovarius</taxon>
    </lineage>
</organism>
<dbReference type="InterPro" id="IPR002818">
    <property type="entry name" value="DJ-1/PfpI"/>
</dbReference>
<protein>
    <submittedName>
        <fullName evidence="4">Transcriptional regulator, AraC family with amidase-like domain</fullName>
    </submittedName>
</protein>
<dbReference type="OrthoDB" id="9793400at2"/>
<dbReference type="GO" id="GO:0003700">
    <property type="term" value="F:DNA-binding transcription factor activity"/>
    <property type="evidence" value="ECO:0007669"/>
    <property type="project" value="InterPro"/>
</dbReference>
<dbReference type="Gene3D" id="3.40.50.880">
    <property type="match status" value="1"/>
</dbReference>
<dbReference type="Gene3D" id="1.10.10.60">
    <property type="entry name" value="Homeodomain-like"/>
    <property type="match status" value="1"/>
</dbReference>
<dbReference type="AlphaFoldDB" id="A0A1M6YA39"/>
<sequence>MGLPRMSLGSTGKGDPGRKHHIGFLLLPGFSHYSFSAALEPLRSANILMGREVFTWSLIGHGMRQVSASNGVACLVDYDLENVPGLTDVLVFSGSETDLSHTRPVENWLRFHHRQGGGIRAVSSGVMVLARTGLLDGRDCAAHWEDSPRLRENHPRINVTERIFELGERISTCAGGEASAHMMLAYLERILGSDLTLDVATRMVMDRIRDGRDSPNLMPHIRYGTSNKLLLDAIAIMNDHIGEPRKIKDLAKDVGASVRQLERQFKAELGATPEKFYRSIRLSLARQLLQYSDHSLTEIALICGFGTTQAMKKHYETLYGRSPRAERCRTVSGKGDLKALTPAPILHEVNAFY</sequence>
<name>A0A1M6YA39_9RHOB</name>
<evidence type="ECO:0000259" key="3">
    <source>
        <dbReference type="PROSITE" id="PS01124"/>
    </source>
</evidence>
<keyword evidence="2" id="KW-0804">Transcription</keyword>
<dbReference type="EMBL" id="FRBR01000001">
    <property type="protein sequence ID" value="SHL15023.1"/>
    <property type="molecule type" value="Genomic_DNA"/>
</dbReference>
<dbReference type="InterPro" id="IPR052158">
    <property type="entry name" value="INH-QAR"/>
</dbReference>
<dbReference type="SMART" id="SM00342">
    <property type="entry name" value="HTH_ARAC"/>
    <property type="match status" value="1"/>
</dbReference>
<dbReference type="GO" id="GO:0043565">
    <property type="term" value="F:sequence-specific DNA binding"/>
    <property type="evidence" value="ECO:0007669"/>
    <property type="project" value="InterPro"/>
</dbReference>
<dbReference type="CDD" id="cd03136">
    <property type="entry name" value="GATase1_AraC_ArgR_like"/>
    <property type="match status" value="1"/>
</dbReference>
<evidence type="ECO:0000313" key="4">
    <source>
        <dbReference type="EMBL" id="SHL15023.1"/>
    </source>
</evidence>
<dbReference type="InterPro" id="IPR009057">
    <property type="entry name" value="Homeodomain-like_sf"/>
</dbReference>
<dbReference type="InterPro" id="IPR018060">
    <property type="entry name" value="HTH_AraC"/>
</dbReference>
<dbReference type="RefSeq" id="WP_073032868.1">
    <property type="nucleotide sequence ID" value="NZ_BMLR01000001.1"/>
</dbReference>